<dbReference type="Proteomes" id="UP000299102">
    <property type="component" value="Unassembled WGS sequence"/>
</dbReference>
<name>A0A4C2A983_EUMVA</name>
<reference evidence="1 2" key="1">
    <citation type="journal article" date="2019" name="Commun. Biol.">
        <title>The bagworm genome reveals a unique fibroin gene that provides high tensile strength.</title>
        <authorList>
            <person name="Kono N."/>
            <person name="Nakamura H."/>
            <person name="Ohtoshi R."/>
            <person name="Tomita M."/>
            <person name="Numata K."/>
            <person name="Arakawa K."/>
        </authorList>
    </citation>
    <scope>NUCLEOTIDE SEQUENCE [LARGE SCALE GENOMIC DNA]</scope>
</reference>
<dbReference type="EMBL" id="BGZK01002674">
    <property type="protein sequence ID" value="GBP95739.1"/>
    <property type="molecule type" value="Genomic_DNA"/>
</dbReference>
<evidence type="ECO:0000313" key="2">
    <source>
        <dbReference type="Proteomes" id="UP000299102"/>
    </source>
</evidence>
<organism evidence="1 2">
    <name type="scientific">Eumeta variegata</name>
    <name type="common">Bagworm moth</name>
    <name type="synonym">Eumeta japonica</name>
    <dbReference type="NCBI Taxonomy" id="151549"/>
    <lineage>
        <taxon>Eukaryota</taxon>
        <taxon>Metazoa</taxon>
        <taxon>Ecdysozoa</taxon>
        <taxon>Arthropoda</taxon>
        <taxon>Hexapoda</taxon>
        <taxon>Insecta</taxon>
        <taxon>Pterygota</taxon>
        <taxon>Neoptera</taxon>
        <taxon>Endopterygota</taxon>
        <taxon>Lepidoptera</taxon>
        <taxon>Glossata</taxon>
        <taxon>Ditrysia</taxon>
        <taxon>Tineoidea</taxon>
        <taxon>Psychidae</taxon>
        <taxon>Oiketicinae</taxon>
        <taxon>Eumeta</taxon>
    </lineage>
</organism>
<comment type="caution">
    <text evidence="1">The sequence shown here is derived from an EMBL/GenBank/DDBJ whole genome shotgun (WGS) entry which is preliminary data.</text>
</comment>
<accession>A0A4C2A983</accession>
<dbReference type="AlphaFoldDB" id="A0A4C2A983"/>
<protein>
    <submittedName>
        <fullName evidence="1">Uncharacterized protein</fullName>
    </submittedName>
</protein>
<feature type="non-terminal residue" evidence="1">
    <location>
        <position position="1"/>
    </location>
</feature>
<proteinExistence type="predicted"/>
<sequence>EHSGTAVQRGLHRGRVYAESANSSYNCTGEACRLIYATSALVEDFAFSVLLLIPVLISNTVQVLVCRGPRRPRLESDAYVDLLTILMEV</sequence>
<gene>
    <name evidence="1" type="ORF">EVAR_71191_1</name>
</gene>
<evidence type="ECO:0000313" key="1">
    <source>
        <dbReference type="EMBL" id="GBP95739.1"/>
    </source>
</evidence>
<keyword evidence="2" id="KW-1185">Reference proteome</keyword>